<dbReference type="InterPro" id="IPR000873">
    <property type="entry name" value="AMP-dep_synth/lig_dom"/>
</dbReference>
<dbReference type="PANTHER" id="PTHR43201:SF5">
    <property type="entry name" value="MEDIUM-CHAIN ACYL-COA LIGASE ACSF2, MITOCHONDRIAL"/>
    <property type="match status" value="1"/>
</dbReference>
<proteinExistence type="inferred from homology"/>
<keyword evidence="6" id="KW-1185">Reference proteome</keyword>
<dbReference type="Pfam" id="PF00501">
    <property type="entry name" value="AMP-binding"/>
    <property type="match status" value="1"/>
</dbReference>
<dbReference type="RefSeq" id="WP_336392575.1">
    <property type="nucleotide sequence ID" value="NZ_JBAPLV010000020.1"/>
</dbReference>
<dbReference type="EMBL" id="JBAPLV010000020">
    <property type="protein sequence ID" value="MEI4280157.1"/>
    <property type="molecule type" value="Genomic_DNA"/>
</dbReference>
<evidence type="ECO:0000259" key="4">
    <source>
        <dbReference type="Pfam" id="PF13193"/>
    </source>
</evidence>
<dbReference type="Gene3D" id="3.30.300.30">
    <property type="match status" value="1"/>
</dbReference>
<keyword evidence="2" id="KW-0436">Ligase</keyword>
<dbReference type="InterPro" id="IPR042099">
    <property type="entry name" value="ANL_N_sf"/>
</dbReference>
<feature type="domain" description="AMP-binding enzyme C-terminal" evidence="4">
    <location>
        <begin position="415"/>
        <end position="491"/>
    </location>
</feature>
<evidence type="ECO:0000313" key="5">
    <source>
        <dbReference type="EMBL" id="MEI4280157.1"/>
    </source>
</evidence>
<comment type="similarity">
    <text evidence="1">Belongs to the ATP-dependent AMP-binding enzyme family.</text>
</comment>
<gene>
    <name evidence="5" type="ORF">UXQ13_16925</name>
</gene>
<evidence type="ECO:0000256" key="1">
    <source>
        <dbReference type="ARBA" id="ARBA00006432"/>
    </source>
</evidence>
<sequence length="504" mass="52611">MDLSTALREAPDRPFLLGGADPVTVRELDARADRCAAGLAARGIRPGDRVAVSGLNTTDWLVLFFGAVRAGAAVVTLNPRYRETELTHMLGQSGTTLVVSEGELPGVDVRALYASLDLPGLQVIWFGDDGPDGFASLCDVDAAVPEVELGPDTPAVVLYTSGTTGRPKGAVLTHGSLLASAIGQRDRQQAGPTDVFVSNLPFNHVGGITCTVLAALTSGASIAMLPAFSPAAALDAVAAHRVTVVAGVPTMYVLMLAEQAKAPRDVSSARIAVVGGSNVDPPLARAMGAAFPGAVVQNLFGLSETSGACVMSPLTDDLDTVCRTLGTALDDVELRVVDPATGTDVPDGEDGELYVRAPSVARGYWELPAETAAGFPDGWLATGDMVIREATGHLVLRGRRKEMFLQGGFNVYPVEVENVLAAHPGVALAAGIGVPDDVLGEVGLYFVVPRDPASPPTPTELAAWCRERLADYKVPRRFEVRGELPTTPAGKIAKAQLRREVVSP</sequence>
<dbReference type="SUPFAM" id="SSF56801">
    <property type="entry name" value="Acetyl-CoA synthetase-like"/>
    <property type="match status" value="1"/>
</dbReference>
<reference evidence="5 6" key="1">
    <citation type="submission" date="2024-03" db="EMBL/GenBank/DDBJ databases">
        <title>Draft genome sequence of Klenkia terrae.</title>
        <authorList>
            <person name="Duangmal K."/>
            <person name="Chantavorakit T."/>
        </authorList>
    </citation>
    <scope>NUCLEOTIDE SEQUENCE [LARGE SCALE GENOMIC DNA]</scope>
    <source>
        <strain evidence="5 6">JCM 17786</strain>
    </source>
</reference>
<dbReference type="Pfam" id="PF13193">
    <property type="entry name" value="AMP-binding_C"/>
    <property type="match status" value="1"/>
</dbReference>
<dbReference type="InterPro" id="IPR020845">
    <property type="entry name" value="AMP-binding_CS"/>
</dbReference>
<dbReference type="Proteomes" id="UP001373496">
    <property type="component" value="Unassembled WGS sequence"/>
</dbReference>
<name>A0ABU8E944_9ACTN</name>
<dbReference type="PROSITE" id="PS00455">
    <property type="entry name" value="AMP_BINDING"/>
    <property type="match status" value="1"/>
</dbReference>
<evidence type="ECO:0000313" key="6">
    <source>
        <dbReference type="Proteomes" id="UP001373496"/>
    </source>
</evidence>
<dbReference type="InterPro" id="IPR045851">
    <property type="entry name" value="AMP-bd_C_sf"/>
</dbReference>
<protein>
    <submittedName>
        <fullName evidence="5">AMP-binding protein</fullName>
    </submittedName>
</protein>
<evidence type="ECO:0000259" key="3">
    <source>
        <dbReference type="Pfam" id="PF00501"/>
    </source>
</evidence>
<accession>A0ABU8E944</accession>
<dbReference type="InterPro" id="IPR025110">
    <property type="entry name" value="AMP-bd_C"/>
</dbReference>
<dbReference type="Gene3D" id="3.40.50.12780">
    <property type="entry name" value="N-terminal domain of ligase-like"/>
    <property type="match status" value="1"/>
</dbReference>
<evidence type="ECO:0000256" key="2">
    <source>
        <dbReference type="ARBA" id="ARBA00022598"/>
    </source>
</evidence>
<feature type="domain" description="AMP-dependent synthetase/ligase" evidence="3">
    <location>
        <begin position="6"/>
        <end position="365"/>
    </location>
</feature>
<comment type="caution">
    <text evidence="5">The sequence shown here is derived from an EMBL/GenBank/DDBJ whole genome shotgun (WGS) entry which is preliminary data.</text>
</comment>
<organism evidence="5 6">
    <name type="scientific">Klenkia terrae</name>
    <dbReference type="NCBI Taxonomy" id="1052259"/>
    <lineage>
        <taxon>Bacteria</taxon>
        <taxon>Bacillati</taxon>
        <taxon>Actinomycetota</taxon>
        <taxon>Actinomycetes</taxon>
        <taxon>Geodermatophilales</taxon>
        <taxon>Geodermatophilaceae</taxon>
        <taxon>Klenkia</taxon>
    </lineage>
</organism>
<dbReference type="PANTHER" id="PTHR43201">
    <property type="entry name" value="ACYL-COA SYNTHETASE"/>
    <property type="match status" value="1"/>
</dbReference>